<dbReference type="EMBL" id="FN649731">
    <property type="protein sequence ID" value="CBN73874.1"/>
    <property type="molecule type" value="Genomic_DNA"/>
</dbReference>
<accession>D8LRV7</accession>
<keyword evidence="3" id="KW-0904">Protein phosphatase</keyword>
<dbReference type="EMBL" id="FN648926">
    <property type="protein sequence ID" value="CBN73874.1"/>
    <property type="molecule type" value="Genomic_DNA"/>
</dbReference>
<dbReference type="Gene3D" id="3.90.190.10">
    <property type="entry name" value="Protein tyrosine phosphatase superfamily"/>
    <property type="match status" value="1"/>
</dbReference>
<evidence type="ECO:0000313" key="6">
    <source>
        <dbReference type="EMBL" id="CBN73874.1"/>
    </source>
</evidence>
<reference evidence="6 7" key="1">
    <citation type="journal article" date="2010" name="Nature">
        <title>The Ectocarpus genome and the independent evolution of multicellularity in brown algae.</title>
        <authorList>
            <person name="Cock J.M."/>
            <person name="Sterck L."/>
            <person name="Rouze P."/>
            <person name="Scornet D."/>
            <person name="Allen A.E."/>
            <person name="Amoutzias G."/>
            <person name="Anthouard V."/>
            <person name="Artiguenave F."/>
            <person name="Aury J.M."/>
            <person name="Badger J.H."/>
            <person name="Beszteri B."/>
            <person name="Billiau K."/>
            <person name="Bonnet E."/>
            <person name="Bothwell J.H."/>
            <person name="Bowler C."/>
            <person name="Boyen C."/>
            <person name="Brownlee C."/>
            <person name="Carrano C.J."/>
            <person name="Charrier B."/>
            <person name="Cho G.Y."/>
            <person name="Coelho S.M."/>
            <person name="Collen J."/>
            <person name="Corre E."/>
            <person name="Da Silva C."/>
            <person name="Delage L."/>
            <person name="Delaroque N."/>
            <person name="Dittami S.M."/>
            <person name="Doulbeau S."/>
            <person name="Elias M."/>
            <person name="Farnham G."/>
            <person name="Gachon C.M."/>
            <person name="Gschloessl B."/>
            <person name="Heesch S."/>
            <person name="Jabbari K."/>
            <person name="Jubin C."/>
            <person name="Kawai H."/>
            <person name="Kimura K."/>
            <person name="Kloareg B."/>
            <person name="Kupper F.C."/>
            <person name="Lang D."/>
            <person name="Le Bail A."/>
            <person name="Leblanc C."/>
            <person name="Lerouge P."/>
            <person name="Lohr M."/>
            <person name="Lopez P.J."/>
            <person name="Martens C."/>
            <person name="Maumus F."/>
            <person name="Michel G."/>
            <person name="Miranda-Saavedra D."/>
            <person name="Morales J."/>
            <person name="Moreau H."/>
            <person name="Motomura T."/>
            <person name="Nagasato C."/>
            <person name="Napoli C.A."/>
            <person name="Nelson D.R."/>
            <person name="Nyvall-Collen P."/>
            <person name="Peters A.F."/>
            <person name="Pommier C."/>
            <person name="Potin P."/>
            <person name="Poulain J."/>
            <person name="Quesneville H."/>
            <person name="Read B."/>
            <person name="Rensing S.A."/>
            <person name="Ritter A."/>
            <person name="Rousvoal S."/>
            <person name="Samanta M."/>
            <person name="Samson G."/>
            <person name="Schroeder D.C."/>
            <person name="Segurens B."/>
            <person name="Strittmatter M."/>
            <person name="Tonon T."/>
            <person name="Tregear J.W."/>
            <person name="Valentin K."/>
            <person name="von Dassow P."/>
            <person name="Yamagishi T."/>
            <person name="Van de Peer Y."/>
            <person name="Wincker P."/>
        </authorList>
    </citation>
    <scope>NUCLEOTIDE SEQUENCE [LARGE SCALE GENOMIC DNA]</scope>
    <source>
        <strain evidence="7">Ec32 / CCAP1310/4</strain>
    </source>
</reference>
<keyword evidence="2" id="KW-0378">Hydrolase</keyword>
<dbReference type="eggNOG" id="ENOG502S80H">
    <property type="taxonomic scope" value="Eukaryota"/>
</dbReference>
<keyword evidence="7" id="KW-1185">Reference proteome</keyword>
<dbReference type="PROSITE" id="PS00383">
    <property type="entry name" value="TYR_PHOSPHATASE_1"/>
    <property type="match status" value="1"/>
</dbReference>
<proteinExistence type="predicted"/>
<dbReference type="OrthoDB" id="2017893at2759"/>
<name>D8LRV7_ECTSI</name>
<gene>
    <name evidence="6" type="ORF">Esi_0007_0202</name>
</gene>
<dbReference type="InterPro" id="IPR016130">
    <property type="entry name" value="Tyr_Pase_AS"/>
</dbReference>
<evidence type="ECO:0000256" key="4">
    <source>
        <dbReference type="SAM" id="MobiDB-lite"/>
    </source>
</evidence>
<dbReference type="GO" id="GO:0004725">
    <property type="term" value="F:protein tyrosine phosphatase activity"/>
    <property type="evidence" value="ECO:0007669"/>
    <property type="project" value="UniProtKB-EC"/>
</dbReference>
<evidence type="ECO:0000259" key="5">
    <source>
        <dbReference type="Pfam" id="PF05706"/>
    </source>
</evidence>
<dbReference type="Pfam" id="PF05706">
    <property type="entry name" value="CDKN3"/>
    <property type="match status" value="1"/>
</dbReference>
<evidence type="ECO:0000256" key="2">
    <source>
        <dbReference type="ARBA" id="ARBA00022801"/>
    </source>
</evidence>
<evidence type="ECO:0000256" key="3">
    <source>
        <dbReference type="ARBA" id="ARBA00022912"/>
    </source>
</evidence>
<dbReference type="OMA" id="GSERGWC"/>
<dbReference type="InterPro" id="IPR022778">
    <property type="entry name" value="CDKN3"/>
</dbReference>
<dbReference type="AlphaFoldDB" id="D8LRV7"/>
<dbReference type="InParanoid" id="D8LRV7"/>
<evidence type="ECO:0000256" key="1">
    <source>
        <dbReference type="ARBA" id="ARBA00013064"/>
    </source>
</evidence>
<dbReference type="Proteomes" id="UP000002630">
    <property type="component" value="Linkage Group LG06"/>
</dbReference>
<dbReference type="EC" id="3.1.3.48" evidence="1"/>
<organism evidence="6 7">
    <name type="scientific">Ectocarpus siliculosus</name>
    <name type="common">Brown alga</name>
    <name type="synonym">Conferva siliculosa</name>
    <dbReference type="NCBI Taxonomy" id="2880"/>
    <lineage>
        <taxon>Eukaryota</taxon>
        <taxon>Sar</taxon>
        <taxon>Stramenopiles</taxon>
        <taxon>Ochrophyta</taxon>
        <taxon>PX clade</taxon>
        <taxon>Phaeophyceae</taxon>
        <taxon>Ectocarpales</taxon>
        <taxon>Ectocarpaceae</taxon>
        <taxon>Ectocarpus</taxon>
    </lineage>
</organism>
<dbReference type="InterPro" id="IPR029021">
    <property type="entry name" value="Prot-tyrosine_phosphatase-like"/>
</dbReference>
<feature type="region of interest" description="Disordered" evidence="4">
    <location>
        <begin position="178"/>
        <end position="211"/>
    </location>
</feature>
<dbReference type="SUPFAM" id="SSF52799">
    <property type="entry name" value="(Phosphotyrosine protein) phosphatases II"/>
    <property type="match status" value="1"/>
</dbReference>
<sequence>MSTSTREAIPLSPLSRLRLEEEVEDGLSTQARRPAQTSAFDLPKLVPIEDEDLVYKNHHFAERANWLVPGKVLLGKYPGQIPADLATGPTVQIARDRVLDIVLRGGVTDLYCLQAELPPQDDESQWGPPADKDDSGMFFSGFRAYRGDAVAAVAAAAAAAPASGSAATLTMASQVEGGSDHNGNIAVNVGADNSEEGGGGEKKQGRGPGEGATEVVLGARGEEGLAFHHFPIPDLSPAENTEILAGLVDELEALVRSGKVPFIHCWAGRGRTGLIASCLLGRLYPELSAEQSLNRVDRYYRTRGTVAIGKSSRVSPETPEQEEQVRLFFKQVLNRD</sequence>
<feature type="domain" description="CDKN3" evidence="5">
    <location>
        <begin position="223"/>
        <end position="292"/>
    </location>
</feature>
<evidence type="ECO:0000313" key="7">
    <source>
        <dbReference type="Proteomes" id="UP000002630"/>
    </source>
</evidence>
<protein>
    <recommendedName>
        <fullName evidence="1">protein-tyrosine-phosphatase</fullName>
        <ecNumber evidence="1">3.1.3.48</ecNumber>
    </recommendedName>
</protein>